<keyword evidence="3" id="KW-1185">Reference proteome</keyword>
<organism evidence="2 3">
    <name type="scientific">Favolaschia claudopus</name>
    <dbReference type="NCBI Taxonomy" id="2862362"/>
    <lineage>
        <taxon>Eukaryota</taxon>
        <taxon>Fungi</taxon>
        <taxon>Dikarya</taxon>
        <taxon>Basidiomycota</taxon>
        <taxon>Agaricomycotina</taxon>
        <taxon>Agaricomycetes</taxon>
        <taxon>Agaricomycetidae</taxon>
        <taxon>Agaricales</taxon>
        <taxon>Marasmiineae</taxon>
        <taxon>Mycenaceae</taxon>
        <taxon>Favolaschia</taxon>
    </lineage>
</organism>
<sequence length="317" mass="35842">MLRRDCFLPDDDDDAEPVWTTMRTTTCGGVFSESLSNFFTLRVVPVNIRIYPPTKSPSWGTRGEKRDMHSRSAESAVISPRDTRYHVQEIRTARSTFCASFPSPLPAAAHVGEIETSVTVHTHGHMRVWRSILRPKWRRCGRRRPDRRGRRRGRGGECVVLGVRWRRRTRVWWRRAMYSGGLGNEGDAGGEVARKHELRTPEEGGASGGPGVTGRDEDVPHLHLFLPAILRTFPRSSDTCVFKTTPGKWCLWRGDLDKRGRVHADADDIEKVAEGREEMDWTGLEALKVHLPRAKGRGKRMNECREGGIRVVGTGRG</sequence>
<evidence type="ECO:0000313" key="2">
    <source>
        <dbReference type="EMBL" id="KAK7006332.1"/>
    </source>
</evidence>
<feature type="region of interest" description="Disordered" evidence="1">
    <location>
        <begin position="55"/>
        <end position="78"/>
    </location>
</feature>
<dbReference type="Proteomes" id="UP001362999">
    <property type="component" value="Unassembled WGS sequence"/>
</dbReference>
<evidence type="ECO:0000313" key="3">
    <source>
        <dbReference type="Proteomes" id="UP001362999"/>
    </source>
</evidence>
<name>A0AAW0ABE6_9AGAR</name>
<gene>
    <name evidence="2" type="ORF">R3P38DRAFT_2794067</name>
</gene>
<accession>A0AAW0ABE6</accession>
<dbReference type="EMBL" id="JAWWNJ010000076">
    <property type="protein sequence ID" value="KAK7006332.1"/>
    <property type="molecule type" value="Genomic_DNA"/>
</dbReference>
<reference evidence="2 3" key="1">
    <citation type="journal article" date="2024" name="J Genomics">
        <title>Draft genome sequencing and assembly of Favolaschia claudopus CIRM-BRFM 2984 isolated from oak limbs.</title>
        <authorList>
            <person name="Navarro D."/>
            <person name="Drula E."/>
            <person name="Chaduli D."/>
            <person name="Cazenave R."/>
            <person name="Ahrendt S."/>
            <person name="Wang J."/>
            <person name="Lipzen A."/>
            <person name="Daum C."/>
            <person name="Barry K."/>
            <person name="Grigoriev I.V."/>
            <person name="Favel A."/>
            <person name="Rosso M.N."/>
            <person name="Martin F."/>
        </authorList>
    </citation>
    <scope>NUCLEOTIDE SEQUENCE [LARGE SCALE GENOMIC DNA]</scope>
    <source>
        <strain evidence="2 3">CIRM-BRFM 2984</strain>
    </source>
</reference>
<feature type="compositionally biased region" description="Basic and acidic residues" evidence="1">
    <location>
        <begin position="62"/>
        <end position="72"/>
    </location>
</feature>
<protein>
    <submittedName>
        <fullName evidence="2">Uncharacterized protein</fullName>
    </submittedName>
</protein>
<dbReference type="AlphaFoldDB" id="A0AAW0ABE6"/>
<evidence type="ECO:0000256" key="1">
    <source>
        <dbReference type="SAM" id="MobiDB-lite"/>
    </source>
</evidence>
<proteinExistence type="predicted"/>
<comment type="caution">
    <text evidence="2">The sequence shown here is derived from an EMBL/GenBank/DDBJ whole genome shotgun (WGS) entry which is preliminary data.</text>
</comment>